<dbReference type="AlphaFoldDB" id="H1RXW7"/>
<evidence type="ECO:0000256" key="2">
    <source>
        <dbReference type="ARBA" id="ARBA00022741"/>
    </source>
</evidence>
<dbReference type="Proteomes" id="UP000005808">
    <property type="component" value="Unassembled WGS sequence"/>
</dbReference>
<feature type="domain" description="Oligopeptide/dipeptide ABC transporter C-terminal" evidence="4">
    <location>
        <begin position="24"/>
        <end position="89"/>
    </location>
</feature>
<accession>H1RXW7</accession>
<dbReference type="Pfam" id="PF08352">
    <property type="entry name" value="oligo_HPY"/>
    <property type="match status" value="1"/>
</dbReference>
<name>H1RXW7_9BURK</name>
<keyword evidence="1" id="KW-0813">Transport</keyword>
<evidence type="ECO:0000313" key="6">
    <source>
        <dbReference type="Proteomes" id="UP000005808"/>
    </source>
</evidence>
<dbReference type="RefSeq" id="WP_006155899.1">
    <property type="nucleotide sequence ID" value="NZ_AHJE01000001.1"/>
</dbReference>
<dbReference type="NCBIfam" id="TIGR01727">
    <property type="entry name" value="oligo_HPY"/>
    <property type="match status" value="1"/>
</dbReference>
<reference evidence="5 6" key="1">
    <citation type="journal article" date="2012" name="J. Bacteriol.">
        <title>De Novo Genome Project of Cupriavidus basilensis OR16.</title>
        <authorList>
            <person name="Cserhati M."/>
            <person name="Kriszt B."/>
            <person name="Szoboszlay S."/>
            <person name="Toth A."/>
            <person name="Szabo I."/>
            <person name="Tancsics A."/>
            <person name="Nagy I."/>
            <person name="Horvath B."/>
            <person name="Nagy I."/>
            <person name="Kukolya J."/>
        </authorList>
    </citation>
    <scope>NUCLEOTIDE SEQUENCE [LARGE SCALE GENOMIC DNA]</scope>
    <source>
        <strain evidence="5 6">OR16</strain>
    </source>
</reference>
<protein>
    <submittedName>
        <fullName evidence="5">Dipeptide ABC transporter ATP-binding protein</fullName>
    </submittedName>
</protein>
<gene>
    <name evidence="5" type="ORF">OR16_00005</name>
</gene>
<keyword evidence="3 5" id="KW-0067">ATP-binding</keyword>
<dbReference type="EMBL" id="AHJE01000001">
    <property type="protein sequence ID" value="EHP44848.1"/>
    <property type="molecule type" value="Genomic_DNA"/>
</dbReference>
<dbReference type="GO" id="GO:0015833">
    <property type="term" value="P:peptide transport"/>
    <property type="evidence" value="ECO:0007669"/>
    <property type="project" value="InterPro"/>
</dbReference>
<feature type="non-terminal residue" evidence="5">
    <location>
        <position position="1"/>
    </location>
</feature>
<dbReference type="PATRIC" id="fig|1127483.3.peg.1"/>
<keyword evidence="2" id="KW-0547">Nucleotide-binding</keyword>
<dbReference type="PANTHER" id="PTHR43067:SF3">
    <property type="entry name" value="MALTOSE ABC TRANSPORTER, ATP-BINDING PROTEIN"/>
    <property type="match status" value="1"/>
</dbReference>
<evidence type="ECO:0000259" key="4">
    <source>
        <dbReference type="Pfam" id="PF08352"/>
    </source>
</evidence>
<dbReference type="GO" id="GO:0005524">
    <property type="term" value="F:ATP binding"/>
    <property type="evidence" value="ECO:0007669"/>
    <property type="project" value="UniProtKB-KW"/>
</dbReference>
<evidence type="ECO:0000313" key="5">
    <source>
        <dbReference type="EMBL" id="EHP44848.1"/>
    </source>
</evidence>
<evidence type="ECO:0000256" key="3">
    <source>
        <dbReference type="ARBA" id="ARBA00022840"/>
    </source>
</evidence>
<organism evidence="5 6">
    <name type="scientific">Cupriavidus basilensis OR16</name>
    <dbReference type="NCBI Taxonomy" id="1127483"/>
    <lineage>
        <taxon>Bacteria</taxon>
        <taxon>Pseudomonadati</taxon>
        <taxon>Pseudomonadota</taxon>
        <taxon>Betaproteobacteria</taxon>
        <taxon>Burkholderiales</taxon>
        <taxon>Burkholderiaceae</taxon>
        <taxon>Cupriavidus</taxon>
    </lineage>
</organism>
<evidence type="ECO:0000256" key="1">
    <source>
        <dbReference type="ARBA" id="ARBA00022448"/>
    </source>
</evidence>
<dbReference type="SUPFAM" id="SSF52540">
    <property type="entry name" value="P-loop containing nucleoside triphosphate hydrolases"/>
    <property type="match status" value="1"/>
</dbReference>
<dbReference type="InterPro" id="IPR013563">
    <property type="entry name" value="Oligopep_ABC_C"/>
</dbReference>
<sequence>ITHDLGVVARYADRVAVMYGGRVVETATARELYANPAHPYTRALLASMPALDPDHRTQVAPLAGDPPNPINPPSGCSFHPRCAMAEDVCTRRAPRLSDALAGHPVACLMANADGGHSRQMPAAAGPLVATL</sequence>
<dbReference type="PANTHER" id="PTHR43067">
    <property type="entry name" value="OLIGOPEPTIDE/DIPEPTIDE ABC TRANSPORTER, ATPASE SUBUNIT"/>
    <property type="match status" value="1"/>
</dbReference>
<proteinExistence type="predicted"/>
<dbReference type="Gene3D" id="3.40.50.300">
    <property type="entry name" value="P-loop containing nucleotide triphosphate hydrolases"/>
    <property type="match status" value="1"/>
</dbReference>
<comment type="caution">
    <text evidence="5">The sequence shown here is derived from an EMBL/GenBank/DDBJ whole genome shotgun (WGS) entry which is preliminary data.</text>
</comment>
<dbReference type="InterPro" id="IPR027417">
    <property type="entry name" value="P-loop_NTPase"/>
</dbReference>